<evidence type="ECO:0000256" key="2">
    <source>
        <dbReference type="ARBA" id="ARBA00023015"/>
    </source>
</evidence>
<dbReference type="GO" id="GO:0006355">
    <property type="term" value="P:regulation of DNA-templated transcription"/>
    <property type="evidence" value="ECO:0007669"/>
    <property type="project" value="InterPro"/>
</dbReference>
<dbReference type="PANTHER" id="PTHR35807">
    <property type="entry name" value="TRANSCRIPTIONAL REGULATOR REDD-RELATED"/>
    <property type="match status" value="1"/>
</dbReference>
<sequence length="261" mass="29437">MRADRTTTHLASDDVDVSFRLLGPVTARVAGEPVTGLRRQERLLLGVLLLEAGRWVEVERLVDLLWGDRSPGRPRATLQVYVSRLRACLPPGALPHRYDTYRLDVAPDRVDAHRFADAVHRAHRMEDPGRRSVVLREALRQWRGPVLADAADPGLRARLGAELEQLRLTGWELLAEAELALGRHELLASKLADLTRVHPTRERLVAAGMTALHRCGRTAEAVDAFHRCRTVLDERYGLDISPRLRRHYVSILRDEPCAYAT</sequence>
<name>A0A562V322_9ACTN</name>
<dbReference type="SUPFAM" id="SSF48452">
    <property type="entry name" value="TPR-like"/>
    <property type="match status" value="1"/>
</dbReference>
<dbReference type="OrthoDB" id="3208838at2"/>
<dbReference type="Pfam" id="PF00486">
    <property type="entry name" value="Trans_reg_C"/>
    <property type="match status" value="1"/>
</dbReference>
<organism evidence="7 8">
    <name type="scientific">Stackebrandtia albiflava</name>
    <dbReference type="NCBI Taxonomy" id="406432"/>
    <lineage>
        <taxon>Bacteria</taxon>
        <taxon>Bacillati</taxon>
        <taxon>Actinomycetota</taxon>
        <taxon>Actinomycetes</taxon>
        <taxon>Glycomycetales</taxon>
        <taxon>Glycomycetaceae</taxon>
        <taxon>Stackebrandtia</taxon>
    </lineage>
</organism>
<dbReference type="SMART" id="SM01043">
    <property type="entry name" value="BTAD"/>
    <property type="match status" value="1"/>
</dbReference>
<gene>
    <name evidence="7" type="ORF">LX16_2998</name>
</gene>
<dbReference type="InterPro" id="IPR016032">
    <property type="entry name" value="Sig_transdc_resp-reg_C-effctor"/>
</dbReference>
<dbReference type="EMBL" id="VLLL01000006">
    <property type="protein sequence ID" value="TWJ12243.1"/>
    <property type="molecule type" value="Genomic_DNA"/>
</dbReference>
<keyword evidence="3 7" id="KW-0238">DNA-binding</keyword>
<protein>
    <submittedName>
        <fullName evidence="7">DNA-binding SARP family transcriptional activator</fullName>
    </submittedName>
</protein>
<dbReference type="CDD" id="cd15831">
    <property type="entry name" value="BTAD"/>
    <property type="match status" value="1"/>
</dbReference>
<comment type="similarity">
    <text evidence="1">Belongs to the AfsR/DnrI/RedD regulatory family.</text>
</comment>
<feature type="domain" description="Bacterial transcriptional activator" evidence="6">
    <location>
        <begin position="110"/>
        <end position="252"/>
    </location>
</feature>
<dbReference type="PANTHER" id="PTHR35807:SF1">
    <property type="entry name" value="TRANSCRIPTIONAL REGULATOR REDD"/>
    <property type="match status" value="1"/>
</dbReference>
<evidence type="ECO:0000256" key="4">
    <source>
        <dbReference type="ARBA" id="ARBA00023163"/>
    </source>
</evidence>
<keyword evidence="2" id="KW-0805">Transcription regulation</keyword>
<evidence type="ECO:0000259" key="5">
    <source>
        <dbReference type="SMART" id="SM00862"/>
    </source>
</evidence>
<dbReference type="AlphaFoldDB" id="A0A562V322"/>
<keyword evidence="8" id="KW-1185">Reference proteome</keyword>
<proteinExistence type="inferred from homology"/>
<dbReference type="Pfam" id="PF03704">
    <property type="entry name" value="BTAD"/>
    <property type="match status" value="1"/>
</dbReference>
<dbReference type="SMART" id="SM00862">
    <property type="entry name" value="Trans_reg_C"/>
    <property type="match status" value="1"/>
</dbReference>
<dbReference type="InterPro" id="IPR051677">
    <property type="entry name" value="AfsR-DnrI-RedD_regulator"/>
</dbReference>
<dbReference type="InterPro" id="IPR005158">
    <property type="entry name" value="BTAD"/>
</dbReference>
<dbReference type="InterPro" id="IPR011990">
    <property type="entry name" value="TPR-like_helical_dom_sf"/>
</dbReference>
<dbReference type="GO" id="GO:0000160">
    <property type="term" value="P:phosphorelay signal transduction system"/>
    <property type="evidence" value="ECO:0007669"/>
    <property type="project" value="InterPro"/>
</dbReference>
<dbReference type="Gene3D" id="1.25.40.10">
    <property type="entry name" value="Tetratricopeptide repeat domain"/>
    <property type="match status" value="1"/>
</dbReference>
<dbReference type="RefSeq" id="WP_158645604.1">
    <property type="nucleotide sequence ID" value="NZ_BAABIJ010000002.1"/>
</dbReference>
<dbReference type="Proteomes" id="UP000321617">
    <property type="component" value="Unassembled WGS sequence"/>
</dbReference>
<evidence type="ECO:0000256" key="1">
    <source>
        <dbReference type="ARBA" id="ARBA00005820"/>
    </source>
</evidence>
<reference evidence="7 8" key="1">
    <citation type="journal article" date="2013" name="Stand. Genomic Sci.">
        <title>Genomic Encyclopedia of Type Strains, Phase I: The one thousand microbial genomes (KMG-I) project.</title>
        <authorList>
            <person name="Kyrpides N.C."/>
            <person name="Woyke T."/>
            <person name="Eisen J.A."/>
            <person name="Garrity G."/>
            <person name="Lilburn T.G."/>
            <person name="Beck B.J."/>
            <person name="Whitman W.B."/>
            <person name="Hugenholtz P."/>
            <person name="Klenk H.P."/>
        </authorList>
    </citation>
    <scope>NUCLEOTIDE SEQUENCE [LARGE SCALE GENOMIC DNA]</scope>
    <source>
        <strain evidence="7 8">DSM 45044</strain>
    </source>
</reference>
<dbReference type="Gene3D" id="1.10.10.10">
    <property type="entry name" value="Winged helix-like DNA-binding domain superfamily/Winged helix DNA-binding domain"/>
    <property type="match status" value="1"/>
</dbReference>
<keyword evidence="4" id="KW-0804">Transcription</keyword>
<evidence type="ECO:0000259" key="6">
    <source>
        <dbReference type="SMART" id="SM01043"/>
    </source>
</evidence>
<dbReference type="InterPro" id="IPR036388">
    <property type="entry name" value="WH-like_DNA-bd_sf"/>
</dbReference>
<comment type="caution">
    <text evidence="7">The sequence shown here is derived from an EMBL/GenBank/DDBJ whole genome shotgun (WGS) entry which is preliminary data.</text>
</comment>
<evidence type="ECO:0000256" key="3">
    <source>
        <dbReference type="ARBA" id="ARBA00023125"/>
    </source>
</evidence>
<dbReference type="GO" id="GO:0003677">
    <property type="term" value="F:DNA binding"/>
    <property type="evidence" value="ECO:0007669"/>
    <property type="project" value="UniProtKB-KW"/>
</dbReference>
<evidence type="ECO:0000313" key="8">
    <source>
        <dbReference type="Proteomes" id="UP000321617"/>
    </source>
</evidence>
<dbReference type="InterPro" id="IPR001867">
    <property type="entry name" value="OmpR/PhoB-type_DNA-bd"/>
</dbReference>
<feature type="domain" description="OmpR/PhoB-type" evidence="5">
    <location>
        <begin position="31"/>
        <end position="103"/>
    </location>
</feature>
<dbReference type="SUPFAM" id="SSF46894">
    <property type="entry name" value="C-terminal effector domain of the bipartite response regulators"/>
    <property type="match status" value="1"/>
</dbReference>
<evidence type="ECO:0000313" key="7">
    <source>
        <dbReference type="EMBL" id="TWJ12243.1"/>
    </source>
</evidence>
<accession>A0A562V322</accession>